<gene>
    <name evidence="2" type="ORF">CANVERA_P1982</name>
</gene>
<dbReference type="Proteomes" id="UP001152885">
    <property type="component" value="Unassembled WGS sequence"/>
</dbReference>
<dbReference type="PANTHER" id="PTHR43194">
    <property type="entry name" value="HYDROLASE ALPHA/BETA FOLD FAMILY"/>
    <property type="match status" value="1"/>
</dbReference>
<comment type="caution">
    <text evidence="2">The sequence shown here is derived from an EMBL/GenBank/DDBJ whole genome shotgun (WGS) entry which is preliminary data.</text>
</comment>
<dbReference type="InterPro" id="IPR029058">
    <property type="entry name" value="AB_hydrolase_fold"/>
</dbReference>
<evidence type="ECO:0000259" key="1">
    <source>
        <dbReference type="Pfam" id="PF12697"/>
    </source>
</evidence>
<dbReference type="Pfam" id="PF12697">
    <property type="entry name" value="Abhydrolase_6"/>
    <property type="match status" value="1"/>
</dbReference>
<dbReference type="SUPFAM" id="SSF53474">
    <property type="entry name" value="alpha/beta-Hydrolases"/>
    <property type="match status" value="1"/>
</dbReference>
<sequence>MSFTLSKKTAKANQFRATGSTILQQDTKNLSIVYNKYKTNSPLPSSKNQIRYNLIFTHGTGFNKSVWNYLIKKLYQLSQSGQVAWFLDSVIAIDAVGHGDSALANEGKLGPIYTWYDGSKDVIEVVKHEQKTCQDFLNDYENRNIIVGHSMGGYIAIHACYLEPSLFDACIPVEAVYFGAEGGFEKFKKLFGKISKMMIDTFDSKEEVDMFFKQFYFSKNFHPEVLEDYIKDEIYEIKDKETGETKYKLKNNINLQIAAYYGAFISIPQGMLSLPQTQVPIFHVIGSKATWNPPESITWIRNTINPKYLAGTYDIPEGEHLVNSERPDDVIDIIKQVLTKRNQDFKKELQHIPELKSGNEPQIIAEDQFEKLFEQKFDEVYGYQTPKEEFLYRMFKL</sequence>
<evidence type="ECO:0000313" key="3">
    <source>
        <dbReference type="Proteomes" id="UP001152885"/>
    </source>
</evidence>
<dbReference type="Gene3D" id="3.40.50.1820">
    <property type="entry name" value="alpha/beta hydrolase"/>
    <property type="match status" value="1"/>
</dbReference>
<feature type="domain" description="AB hydrolase-1" evidence="1">
    <location>
        <begin position="54"/>
        <end position="332"/>
    </location>
</feature>
<dbReference type="EMBL" id="CANTUO010000001">
    <property type="protein sequence ID" value="CAI5757468.1"/>
    <property type="molecule type" value="Genomic_DNA"/>
</dbReference>
<proteinExistence type="predicted"/>
<dbReference type="OrthoDB" id="94039at2759"/>
<dbReference type="PANTHER" id="PTHR43194:SF2">
    <property type="entry name" value="PEROXISOMAL MEMBRANE PROTEIN LPX1"/>
    <property type="match status" value="1"/>
</dbReference>
<dbReference type="AlphaFoldDB" id="A0A9W4TTN7"/>
<dbReference type="InterPro" id="IPR050228">
    <property type="entry name" value="Carboxylesterase_BioH"/>
</dbReference>
<organism evidence="2 3">
    <name type="scientific">Candida verbasci</name>
    <dbReference type="NCBI Taxonomy" id="1227364"/>
    <lineage>
        <taxon>Eukaryota</taxon>
        <taxon>Fungi</taxon>
        <taxon>Dikarya</taxon>
        <taxon>Ascomycota</taxon>
        <taxon>Saccharomycotina</taxon>
        <taxon>Pichiomycetes</taxon>
        <taxon>Debaryomycetaceae</taxon>
        <taxon>Candida/Lodderomyces clade</taxon>
        <taxon>Candida</taxon>
    </lineage>
</organism>
<protein>
    <recommendedName>
        <fullName evidence="1">AB hydrolase-1 domain-containing protein</fullName>
    </recommendedName>
</protein>
<dbReference type="InterPro" id="IPR000073">
    <property type="entry name" value="AB_hydrolase_1"/>
</dbReference>
<reference evidence="2" key="1">
    <citation type="submission" date="2022-12" db="EMBL/GenBank/DDBJ databases">
        <authorList>
            <person name="Brejova B."/>
        </authorList>
    </citation>
    <scope>NUCLEOTIDE SEQUENCE</scope>
</reference>
<evidence type="ECO:0000313" key="2">
    <source>
        <dbReference type="EMBL" id="CAI5757468.1"/>
    </source>
</evidence>
<name>A0A9W4TTN7_9ASCO</name>
<keyword evidence="3" id="KW-1185">Reference proteome</keyword>
<accession>A0A9W4TTN7</accession>